<keyword evidence="6" id="KW-0325">Glycoprotein</keyword>
<dbReference type="PANTHER" id="PTHR48063">
    <property type="entry name" value="LRR RECEPTOR-LIKE KINASE"/>
    <property type="match status" value="1"/>
</dbReference>
<gene>
    <name evidence="7" type="ORF">NCGR_LOCUS60587</name>
</gene>
<evidence type="ECO:0000256" key="5">
    <source>
        <dbReference type="ARBA" id="ARBA00023136"/>
    </source>
</evidence>
<proteinExistence type="predicted"/>
<dbReference type="InterPro" id="IPR001611">
    <property type="entry name" value="Leu-rich_rpt"/>
</dbReference>
<accession>A0A811S4L7</accession>
<dbReference type="Proteomes" id="UP000604825">
    <property type="component" value="Unassembled WGS sequence"/>
</dbReference>
<dbReference type="InterPro" id="IPR032675">
    <property type="entry name" value="LRR_dom_sf"/>
</dbReference>
<dbReference type="GO" id="GO:0016020">
    <property type="term" value="C:membrane"/>
    <property type="evidence" value="ECO:0007669"/>
    <property type="project" value="UniProtKB-SubCell"/>
</dbReference>
<name>A0A811S4L7_9POAL</name>
<organism evidence="7 8">
    <name type="scientific">Miscanthus lutarioriparius</name>
    <dbReference type="NCBI Taxonomy" id="422564"/>
    <lineage>
        <taxon>Eukaryota</taxon>
        <taxon>Viridiplantae</taxon>
        <taxon>Streptophyta</taxon>
        <taxon>Embryophyta</taxon>
        <taxon>Tracheophyta</taxon>
        <taxon>Spermatophyta</taxon>
        <taxon>Magnoliopsida</taxon>
        <taxon>Liliopsida</taxon>
        <taxon>Poales</taxon>
        <taxon>Poaceae</taxon>
        <taxon>PACMAD clade</taxon>
        <taxon>Panicoideae</taxon>
        <taxon>Andropogonodae</taxon>
        <taxon>Andropogoneae</taxon>
        <taxon>Saccharinae</taxon>
        <taxon>Miscanthus</taxon>
    </lineage>
</organism>
<dbReference type="PANTHER" id="PTHR48063:SF90">
    <property type="entry name" value="OS11G0565920 PROTEIN"/>
    <property type="match status" value="1"/>
</dbReference>
<comment type="subcellular location">
    <subcellularLocation>
        <location evidence="1">Membrane</location>
        <topology evidence="1">Single-pass type I membrane protein</topology>
    </subcellularLocation>
</comment>
<comment type="caution">
    <text evidence="7">The sequence shown here is derived from an EMBL/GenBank/DDBJ whole genome shotgun (WGS) entry which is preliminary data.</text>
</comment>
<dbReference type="Gene3D" id="3.80.10.10">
    <property type="entry name" value="Ribonuclease Inhibitor"/>
    <property type="match status" value="1"/>
</dbReference>
<evidence type="ECO:0000256" key="6">
    <source>
        <dbReference type="ARBA" id="ARBA00023180"/>
    </source>
</evidence>
<dbReference type="SUPFAM" id="SSF52047">
    <property type="entry name" value="RNI-like"/>
    <property type="match status" value="1"/>
</dbReference>
<evidence type="ECO:0000313" key="8">
    <source>
        <dbReference type="Proteomes" id="UP000604825"/>
    </source>
</evidence>
<protein>
    <submittedName>
        <fullName evidence="7">Uncharacterized protein</fullName>
    </submittedName>
</protein>
<reference evidence="7" key="1">
    <citation type="submission" date="2020-10" db="EMBL/GenBank/DDBJ databases">
        <authorList>
            <person name="Han B."/>
            <person name="Lu T."/>
            <person name="Zhao Q."/>
            <person name="Huang X."/>
            <person name="Zhao Y."/>
        </authorList>
    </citation>
    <scope>NUCLEOTIDE SEQUENCE</scope>
</reference>
<evidence type="ECO:0000256" key="2">
    <source>
        <dbReference type="ARBA" id="ARBA00022692"/>
    </source>
</evidence>
<evidence type="ECO:0000313" key="7">
    <source>
        <dbReference type="EMBL" id="CAD6336489.1"/>
    </source>
</evidence>
<keyword evidence="3" id="KW-0732">Signal</keyword>
<evidence type="ECO:0000256" key="3">
    <source>
        <dbReference type="ARBA" id="ARBA00022729"/>
    </source>
</evidence>
<evidence type="ECO:0000256" key="1">
    <source>
        <dbReference type="ARBA" id="ARBA00004479"/>
    </source>
</evidence>
<keyword evidence="4" id="KW-1133">Transmembrane helix</keyword>
<dbReference type="EMBL" id="CAJGYO010000018">
    <property type="protein sequence ID" value="CAD6336489.1"/>
    <property type="molecule type" value="Genomic_DNA"/>
</dbReference>
<dbReference type="AlphaFoldDB" id="A0A811S4L7"/>
<keyword evidence="8" id="KW-1185">Reference proteome</keyword>
<sequence length="187" mass="19627">MTAAAGEGSGAATSPAMWSGSISEPRLPPCDLGDSDDDGILGTGSASYDDPIFQCSGGAFLEGQLGNLSNLQYLNLSNTGMHSSDVSWIAHLPRLRITNLGKLYNLNLAGNGLSGAIPCHLSNLTAMAGNGENDDSGDQDWYFDGSLSLLPVTTKGQELYYYFALSSMVNIDLSSNYLTGGIPEEMT</sequence>
<dbReference type="InterPro" id="IPR046956">
    <property type="entry name" value="RLP23-like"/>
</dbReference>
<keyword evidence="5" id="KW-0472">Membrane</keyword>
<dbReference type="Pfam" id="PF00560">
    <property type="entry name" value="LRR_1"/>
    <property type="match status" value="3"/>
</dbReference>
<evidence type="ECO:0000256" key="4">
    <source>
        <dbReference type="ARBA" id="ARBA00022989"/>
    </source>
</evidence>
<keyword evidence="2" id="KW-0812">Transmembrane</keyword>